<dbReference type="AlphaFoldDB" id="G8LZP7"/>
<dbReference type="PROSITE" id="PS51272">
    <property type="entry name" value="SLH"/>
    <property type="match status" value="2"/>
</dbReference>
<keyword evidence="5" id="KW-0720">Serine protease</keyword>
<dbReference type="SUPFAM" id="SSF52743">
    <property type="entry name" value="Subtilisin-like"/>
    <property type="match status" value="1"/>
</dbReference>
<evidence type="ECO:0000313" key="9">
    <source>
        <dbReference type="Proteomes" id="UP000005435"/>
    </source>
</evidence>
<organism evidence="8 9">
    <name type="scientific">Acetivibrio clariflavus (strain DSM 19732 / NBRC 101661 / EBR45)</name>
    <name type="common">Clostridium clariflavum</name>
    <dbReference type="NCBI Taxonomy" id="720554"/>
    <lineage>
        <taxon>Bacteria</taxon>
        <taxon>Bacillati</taxon>
        <taxon>Bacillota</taxon>
        <taxon>Clostridia</taxon>
        <taxon>Eubacteriales</taxon>
        <taxon>Oscillospiraceae</taxon>
        <taxon>Acetivibrio</taxon>
    </lineage>
</organism>
<gene>
    <name evidence="8" type="ordered locus">Clocl_1293</name>
</gene>
<dbReference type="RefSeq" id="WP_014254562.1">
    <property type="nucleotide sequence ID" value="NC_016627.1"/>
</dbReference>
<accession>G8LZP7</accession>
<dbReference type="InterPro" id="IPR001119">
    <property type="entry name" value="SLH_dom"/>
</dbReference>
<dbReference type="InterPro" id="IPR050131">
    <property type="entry name" value="Peptidase_S8_subtilisin-like"/>
</dbReference>
<dbReference type="PRINTS" id="PR00723">
    <property type="entry name" value="SUBTILISIN"/>
</dbReference>
<keyword evidence="4" id="KW-0378">Hydrolase</keyword>
<evidence type="ECO:0000256" key="4">
    <source>
        <dbReference type="ARBA" id="ARBA00022801"/>
    </source>
</evidence>
<dbReference type="PANTHER" id="PTHR43806">
    <property type="entry name" value="PEPTIDASE S8"/>
    <property type="match status" value="1"/>
</dbReference>
<dbReference type="PANTHER" id="PTHR43806:SF11">
    <property type="entry name" value="CEREVISIN-RELATED"/>
    <property type="match status" value="1"/>
</dbReference>
<dbReference type="GO" id="GO:0004252">
    <property type="term" value="F:serine-type endopeptidase activity"/>
    <property type="evidence" value="ECO:0007669"/>
    <property type="project" value="InterPro"/>
</dbReference>
<dbReference type="eggNOG" id="COG1404">
    <property type="taxonomic scope" value="Bacteria"/>
</dbReference>
<dbReference type="InterPro" id="IPR036852">
    <property type="entry name" value="Peptidase_S8/S53_dom_sf"/>
</dbReference>
<feature type="domain" description="SLH" evidence="7">
    <location>
        <begin position="307"/>
        <end position="370"/>
    </location>
</feature>
<evidence type="ECO:0000256" key="3">
    <source>
        <dbReference type="ARBA" id="ARBA00022737"/>
    </source>
</evidence>
<dbReference type="Gene3D" id="3.40.50.200">
    <property type="entry name" value="Peptidase S8/S53 domain"/>
    <property type="match status" value="1"/>
</dbReference>
<comment type="similarity">
    <text evidence="1 6">Belongs to the peptidase S8 family.</text>
</comment>
<proteinExistence type="inferred from homology"/>
<evidence type="ECO:0000256" key="1">
    <source>
        <dbReference type="ARBA" id="ARBA00011073"/>
    </source>
</evidence>
<evidence type="ECO:0000313" key="8">
    <source>
        <dbReference type="EMBL" id="AEV67948.1"/>
    </source>
</evidence>
<dbReference type="InterPro" id="IPR000209">
    <property type="entry name" value="Peptidase_S8/S53_dom"/>
</dbReference>
<evidence type="ECO:0000256" key="5">
    <source>
        <dbReference type="ARBA" id="ARBA00022825"/>
    </source>
</evidence>
<evidence type="ECO:0000259" key="7">
    <source>
        <dbReference type="PROSITE" id="PS51272"/>
    </source>
</evidence>
<dbReference type="eggNOG" id="COG0737">
    <property type="taxonomic scope" value="Bacteria"/>
</dbReference>
<dbReference type="Proteomes" id="UP000005435">
    <property type="component" value="Chromosome"/>
</dbReference>
<dbReference type="STRING" id="720554.Clocl_1293"/>
<name>G8LZP7_ACECE</name>
<dbReference type="InterPro" id="IPR015500">
    <property type="entry name" value="Peptidase_S8_subtilisin-rel"/>
</dbReference>
<dbReference type="Pfam" id="PF00395">
    <property type="entry name" value="SLH"/>
    <property type="match status" value="2"/>
</dbReference>
<dbReference type="HOGENOM" id="CLU_563493_0_0_9"/>
<dbReference type="EMBL" id="CP003065">
    <property type="protein sequence ID" value="AEV67948.1"/>
    <property type="molecule type" value="Genomic_DNA"/>
</dbReference>
<evidence type="ECO:0000256" key="6">
    <source>
        <dbReference type="PROSITE-ProRule" id="PRU01240"/>
    </source>
</evidence>
<feature type="domain" description="SLH" evidence="7">
    <location>
        <begin position="371"/>
        <end position="431"/>
    </location>
</feature>
<reference evidence="8 9" key="2">
    <citation type="journal article" date="2012" name="Stand. Genomic Sci.">
        <title>Complete Genome Sequence of Clostridium clariflavum DSM 19732.</title>
        <authorList>
            <person name="Izquierdo J.A."/>
            <person name="Goodwin L."/>
            <person name="Davenport K.W."/>
            <person name="Teshima H."/>
            <person name="Bruce D."/>
            <person name="Detter C."/>
            <person name="Tapia R."/>
            <person name="Han S."/>
            <person name="Land M."/>
            <person name="Hauser L."/>
            <person name="Jeffries C.D."/>
            <person name="Han J."/>
            <person name="Pitluck S."/>
            <person name="Nolan M."/>
            <person name="Chen A."/>
            <person name="Huntemann M."/>
            <person name="Mavromatis K."/>
            <person name="Mikhailova N."/>
            <person name="Liolios K."/>
            <person name="Woyke T."/>
            <person name="Lynd L.R."/>
        </authorList>
    </citation>
    <scope>NUCLEOTIDE SEQUENCE [LARGE SCALE GENOMIC DNA]</scope>
    <source>
        <strain evidence="9">DSM 19732 / NBRC 101661 / EBR45</strain>
    </source>
</reference>
<evidence type="ECO:0000256" key="2">
    <source>
        <dbReference type="ARBA" id="ARBA00022670"/>
    </source>
</evidence>
<dbReference type="KEGG" id="ccl:Clocl_1293"/>
<dbReference type="PROSITE" id="PS51892">
    <property type="entry name" value="SUBTILASE"/>
    <property type="match status" value="1"/>
</dbReference>
<comment type="caution">
    <text evidence="6">Lacks conserved residue(s) required for the propagation of feature annotation.</text>
</comment>
<keyword evidence="3" id="KW-0677">Repeat</keyword>
<keyword evidence="2 8" id="KW-0645">Protease</keyword>
<sequence length="484" mass="52488" precursor="true">MKGFGVLKHDFCRKDDHMKRLLFFAAILTAILFTVPSYADEYQPVRIAVIDTGISTAAISERNLDRGHNYIIPNAATEDTVGHGTAVAAIIAGSETAGVTGLCPEAVLVPLVYYSKNRNDMAVKGDLPMLAQIIRDAVEIYNCRIINISSGAKVDTPALWDAVAWAEQRGVLVVSCAGNDGNSTVYFPGAFSTVLCAGTVNIAEDGPALFSNCHSGVDLLAPGIRLKTTNIKGESVTVNGTTYSTAWVTGAAALMLTHDPSLTPYRLRQLLCSTARDICSEGYDEESGWGIVDLNAAMAKLQAEKEKTLPFHDVAQDAYYRDAVEWALKNGITGGTTSTTFSPDMTCTRAQTVTFLWRAAGCPEPRITRNSFGDVTENDYFYKAVLWASERGITSGTSDTTFSPYIPCSEAEIITFLWRAKNRPDAAGKSVVASNLGEHYYTDAVAWADTHGLFNAARTDFDPKKESPRAHIVVYLYRSMNAGF</sequence>
<protein>
    <submittedName>
        <fullName evidence="8">Subtilisin-like serine protease</fullName>
    </submittedName>
</protein>
<dbReference type="GO" id="GO:0006508">
    <property type="term" value="P:proteolysis"/>
    <property type="evidence" value="ECO:0007669"/>
    <property type="project" value="UniProtKB-KW"/>
</dbReference>
<keyword evidence="9" id="KW-1185">Reference proteome</keyword>
<reference evidence="9" key="1">
    <citation type="submission" date="2011-12" db="EMBL/GenBank/DDBJ databases">
        <title>Complete sequence of Clostridium clariflavum DSM 19732.</title>
        <authorList>
            <consortium name="US DOE Joint Genome Institute"/>
            <person name="Lucas S."/>
            <person name="Han J."/>
            <person name="Lapidus A."/>
            <person name="Cheng J.-F."/>
            <person name="Goodwin L."/>
            <person name="Pitluck S."/>
            <person name="Peters L."/>
            <person name="Teshima H."/>
            <person name="Detter J.C."/>
            <person name="Han C."/>
            <person name="Tapia R."/>
            <person name="Land M."/>
            <person name="Hauser L."/>
            <person name="Kyrpides N."/>
            <person name="Ivanova N."/>
            <person name="Pagani I."/>
            <person name="Kitzmiller T."/>
            <person name="Lynd L."/>
            <person name="Izquierdo J."/>
            <person name="Woyke T."/>
        </authorList>
    </citation>
    <scope>NUCLEOTIDE SEQUENCE [LARGE SCALE GENOMIC DNA]</scope>
    <source>
        <strain evidence="9">DSM 19732 / NBRC 101661 / EBR45</strain>
    </source>
</reference>
<dbReference type="Pfam" id="PF00082">
    <property type="entry name" value="Peptidase_S8"/>
    <property type="match status" value="1"/>
</dbReference>